<dbReference type="InterPro" id="IPR000700">
    <property type="entry name" value="PAS-assoc_C"/>
</dbReference>
<dbReference type="SMART" id="SM00086">
    <property type="entry name" value="PAC"/>
    <property type="match status" value="1"/>
</dbReference>
<dbReference type="PROSITE" id="PS50109">
    <property type="entry name" value="HIS_KIN"/>
    <property type="match status" value="1"/>
</dbReference>
<evidence type="ECO:0000313" key="18">
    <source>
        <dbReference type="EMBL" id="GAA4679196.1"/>
    </source>
</evidence>
<keyword evidence="11" id="KW-1133">Transmembrane helix</keyword>
<dbReference type="Pfam" id="PF08447">
    <property type="entry name" value="PAS_3"/>
    <property type="match status" value="1"/>
</dbReference>
<evidence type="ECO:0000256" key="1">
    <source>
        <dbReference type="ARBA" id="ARBA00000085"/>
    </source>
</evidence>
<dbReference type="PANTHER" id="PTHR42878">
    <property type="entry name" value="TWO-COMPONENT HISTIDINE KINASE"/>
    <property type="match status" value="1"/>
</dbReference>
<keyword evidence="8" id="KW-0547">Nucleotide-binding</keyword>
<comment type="caution">
    <text evidence="18">The sequence shown here is derived from an EMBL/GenBank/DDBJ whole genome shotgun (WGS) entry which is preliminary data.</text>
</comment>
<evidence type="ECO:0000256" key="11">
    <source>
        <dbReference type="ARBA" id="ARBA00022989"/>
    </source>
</evidence>
<dbReference type="SUPFAM" id="SSF47384">
    <property type="entry name" value="Homodimeric domain of signal transducing histidine kinase"/>
    <property type="match status" value="1"/>
</dbReference>
<keyword evidence="5" id="KW-0597">Phosphoprotein</keyword>
<dbReference type="PROSITE" id="PS50113">
    <property type="entry name" value="PAC"/>
    <property type="match status" value="1"/>
</dbReference>
<comment type="catalytic activity">
    <reaction evidence="1">
        <text>ATP + protein L-histidine = ADP + protein N-phospho-L-histidine.</text>
        <dbReference type="EC" id="2.7.13.3"/>
    </reaction>
</comment>
<accession>A0ABP8W3B2</accession>
<dbReference type="Pfam" id="PF00512">
    <property type="entry name" value="HisKA"/>
    <property type="match status" value="1"/>
</dbReference>
<dbReference type="InterPro" id="IPR001610">
    <property type="entry name" value="PAC"/>
</dbReference>
<dbReference type="InterPro" id="IPR050351">
    <property type="entry name" value="BphY/WalK/GraS-like"/>
</dbReference>
<organism evidence="18 19">
    <name type="scientific">Nocardioides nanhaiensis</name>
    <dbReference type="NCBI Taxonomy" id="1476871"/>
    <lineage>
        <taxon>Bacteria</taxon>
        <taxon>Bacillati</taxon>
        <taxon>Actinomycetota</taxon>
        <taxon>Actinomycetes</taxon>
        <taxon>Propionibacteriales</taxon>
        <taxon>Nocardioidaceae</taxon>
        <taxon>Nocardioides</taxon>
    </lineage>
</organism>
<feature type="domain" description="Histidine kinase" evidence="15">
    <location>
        <begin position="276"/>
        <end position="492"/>
    </location>
</feature>
<evidence type="ECO:0000256" key="12">
    <source>
        <dbReference type="ARBA" id="ARBA00023012"/>
    </source>
</evidence>
<sequence length="497" mass="53955">MVEHPAPEHLWQVTVEHPPIGMCLVSTDGVMLNVNRALCQMLGYAEHELRGRTFHEITHPEDLDADLALVRAALAGECGTFRLTKRYLHADGSVVWGDLSVALMRDDDGAPLHFVSQVFDVTEQRLDRLRLLEAVAAVERHRRKAQAILDTVDVGLVLVDSEGNYEEMNRRHHDFLALAFPHGHGGLAGQLGAVYAEDGFRVLGRDEMPSVRAVRGEEFDDYRIWVGADPLTCRALSVSARPVRDADGTVAGAALAYKDVTDLMRALQARDDFVASVSHELRSPLTAVLGHVEMLLDDPTLDASPRRALEVVERNAVRLRRLVGDLLETAEGRATATALTRAPTELTAIVAEVVETTGPLAAEAGVDLHASLPDSVMAVVDAERVRQVVVNLLSNAVKYTDRGGQVHVSLCRDGESVELEVRDSGIGVDAEDLAQLFTPFFRARAAVERVVPGLGLGLSIVRSIVSAHGGEVLVTSAPGQGSRFRVRLPLERQPAAD</sequence>
<dbReference type="PROSITE" id="PS50112">
    <property type="entry name" value="PAS"/>
    <property type="match status" value="1"/>
</dbReference>
<feature type="domain" description="PAS" evidence="16">
    <location>
        <begin position="24"/>
        <end position="77"/>
    </location>
</feature>
<dbReference type="EC" id="2.7.13.3" evidence="4"/>
<evidence type="ECO:0000259" key="17">
    <source>
        <dbReference type="PROSITE" id="PS50113"/>
    </source>
</evidence>
<dbReference type="Pfam" id="PF02518">
    <property type="entry name" value="HATPase_c"/>
    <property type="match status" value="1"/>
</dbReference>
<evidence type="ECO:0000256" key="8">
    <source>
        <dbReference type="ARBA" id="ARBA00022741"/>
    </source>
</evidence>
<evidence type="ECO:0000259" key="15">
    <source>
        <dbReference type="PROSITE" id="PS50109"/>
    </source>
</evidence>
<evidence type="ECO:0000256" key="4">
    <source>
        <dbReference type="ARBA" id="ARBA00012438"/>
    </source>
</evidence>
<evidence type="ECO:0000256" key="6">
    <source>
        <dbReference type="ARBA" id="ARBA00022679"/>
    </source>
</evidence>
<dbReference type="PANTHER" id="PTHR42878:SF7">
    <property type="entry name" value="SENSOR HISTIDINE KINASE GLRK"/>
    <property type="match status" value="1"/>
</dbReference>
<dbReference type="Proteomes" id="UP001500621">
    <property type="component" value="Unassembled WGS sequence"/>
</dbReference>
<dbReference type="Gene3D" id="1.10.287.130">
    <property type="match status" value="1"/>
</dbReference>
<dbReference type="Gene3D" id="3.30.450.20">
    <property type="entry name" value="PAS domain"/>
    <property type="match status" value="2"/>
</dbReference>
<evidence type="ECO:0000256" key="10">
    <source>
        <dbReference type="ARBA" id="ARBA00022840"/>
    </source>
</evidence>
<dbReference type="SUPFAM" id="SSF55785">
    <property type="entry name" value="PYP-like sensor domain (PAS domain)"/>
    <property type="match status" value="2"/>
</dbReference>
<evidence type="ECO:0000256" key="5">
    <source>
        <dbReference type="ARBA" id="ARBA00022553"/>
    </source>
</evidence>
<evidence type="ECO:0000256" key="3">
    <source>
        <dbReference type="ARBA" id="ARBA00004236"/>
    </source>
</evidence>
<dbReference type="InterPro" id="IPR035965">
    <property type="entry name" value="PAS-like_dom_sf"/>
</dbReference>
<dbReference type="SMART" id="SM00387">
    <property type="entry name" value="HATPase_c"/>
    <property type="match status" value="1"/>
</dbReference>
<dbReference type="NCBIfam" id="TIGR00229">
    <property type="entry name" value="sensory_box"/>
    <property type="match status" value="1"/>
</dbReference>
<feature type="domain" description="PAC" evidence="17">
    <location>
        <begin position="81"/>
        <end position="133"/>
    </location>
</feature>
<protein>
    <recommendedName>
        <fullName evidence="14">Sensor-like histidine kinase SenX3</fullName>
        <ecNumber evidence="4">2.7.13.3</ecNumber>
    </recommendedName>
</protein>
<gene>
    <name evidence="18" type="ORF">GCM10023226_15680</name>
</gene>
<keyword evidence="6" id="KW-0808">Transferase</keyword>
<dbReference type="SMART" id="SM00388">
    <property type="entry name" value="HisKA"/>
    <property type="match status" value="1"/>
</dbReference>
<evidence type="ECO:0000256" key="13">
    <source>
        <dbReference type="ARBA" id="ARBA00023136"/>
    </source>
</evidence>
<evidence type="ECO:0000313" key="19">
    <source>
        <dbReference type="Proteomes" id="UP001500621"/>
    </source>
</evidence>
<evidence type="ECO:0000256" key="7">
    <source>
        <dbReference type="ARBA" id="ARBA00022692"/>
    </source>
</evidence>
<dbReference type="InterPro" id="IPR004358">
    <property type="entry name" value="Sig_transdc_His_kin-like_C"/>
</dbReference>
<dbReference type="CDD" id="cd00082">
    <property type="entry name" value="HisKA"/>
    <property type="match status" value="1"/>
</dbReference>
<comment type="subcellular location">
    <subcellularLocation>
        <location evidence="3">Cell membrane</location>
    </subcellularLocation>
    <subcellularLocation>
        <location evidence="2">Membrane</location>
        <topology evidence="2">Multi-pass membrane protein</topology>
    </subcellularLocation>
</comment>
<keyword evidence="10" id="KW-0067">ATP-binding</keyword>
<keyword evidence="19" id="KW-1185">Reference proteome</keyword>
<evidence type="ECO:0000259" key="16">
    <source>
        <dbReference type="PROSITE" id="PS50112"/>
    </source>
</evidence>
<dbReference type="InterPro" id="IPR003661">
    <property type="entry name" value="HisK_dim/P_dom"/>
</dbReference>
<keyword evidence="7" id="KW-0812">Transmembrane</keyword>
<dbReference type="InterPro" id="IPR036890">
    <property type="entry name" value="HATPase_C_sf"/>
</dbReference>
<dbReference type="InterPro" id="IPR036097">
    <property type="entry name" value="HisK_dim/P_sf"/>
</dbReference>
<keyword evidence="12" id="KW-0902">Two-component regulatory system</keyword>
<dbReference type="PRINTS" id="PR00344">
    <property type="entry name" value="BCTRLSENSOR"/>
</dbReference>
<dbReference type="InterPro" id="IPR003594">
    <property type="entry name" value="HATPase_dom"/>
</dbReference>
<dbReference type="CDD" id="cd00075">
    <property type="entry name" value="HATPase"/>
    <property type="match status" value="1"/>
</dbReference>
<dbReference type="SMART" id="SM00091">
    <property type="entry name" value="PAS"/>
    <property type="match status" value="2"/>
</dbReference>
<reference evidence="19" key="1">
    <citation type="journal article" date="2019" name="Int. J. Syst. Evol. Microbiol.">
        <title>The Global Catalogue of Microorganisms (GCM) 10K type strain sequencing project: providing services to taxonomists for standard genome sequencing and annotation.</title>
        <authorList>
            <consortium name="The Broad Institute Genomics Platform"/>
            <consortium name="The Broad Institute Genome Sequencing Center for Infectious Disease"/>
            <person name="Wu L."/>
            <person name="Ma J."/>
        </authorList>
    </citation>
    <scope>NUCLEOTIDE SEQUENCE [LARGE SCALE GENOMIC DNA]</scope>
    <source>
        <strain evidence="19">JCM 18127</strain>
    </source>
</reference>
<dbReference type="CDD" id="cd00130">
    <property type="entry name" value="PAS"/>
    <property type="match status" value="1"/>
</dbReference>
<dbReference type="RefSeq" id="WP_345264357.1">
    <property type="nucleotide sequence ID" value="NZ_BAABIM010000001.1"/>
</dbReference>
<name>A0ABP8W3B2_9ACTN</name>
<proteinExistence type="predicted"/>
<dbReference type="InterPro" id="IPR005467">
    <property type="entry name" value="His_kinase_dom"/>
</dbReference>
<dbReference type="InterPro" id="IPR000014">
    <property type="entry name" value="PAS"/>
</dbReference>
<dbReference type="EMBL" id="BAABIM010000001">
    <property type="protein sequence ID" value="GAA4679196.1"/>
    <property type="molecule type" value="Genomic_DNA"/>
</dbReference>
<dbReference type="InterPro" id="IPR013655">
    <property type="entry name" value="PAS_fold_3"/>
</dbReference>
<evidence type="ECO:0000256" key="14">
    <source>
        <dbReference type="ARBA" id="ARBA00039401"/>
    </source>
</evidence>
<dbReference type="SUPFAM" id="SSF55874">
    <property type="entry name" value="ATPase domain of HSP90 chaperone/DNA topoisomerase II/histidine kinase"/>
    <property type="match status" value="1"/>
</dbReference>
<keyword evidence="13" id="KW-0472">Membrane</keyword>
<keyword evidence="9" id="KW-0418">Kinase</keyword>
<evidence type="ECO:0000256" key="9">
    <source>
        <dbReference type="ARBA" id="ARBA00022777"/>
    </source>
</evidence>
<evidence type="ECO:0000256" key="2">
    <source>
        <dbReference type="ARBA" id="ARBA00004141"/>
    </source>
</evidence>
<dbReference type="Gene3D" id="3.30.565.10">
    <property type="entry name" value="Histidine kinase-like ATPase, C-terminal domain"/>
    <property type="match status" value="1"/>
</dbReference>